<dbReference type="CDD" id="cd00051">
    <property type="entry name" value="EFh"/>
    <property type="match status" value="1"/>
</dbReference>
<keyword evidence="4" id="KW-0346">Stress response</keyword>
<dbReference type="InterPro" id="IPR002048">
    <property type="entry name" value="EF_hand_dom"/>
</dbReference>
<feature type="domain" description="EF-hand" evidence="7">
    <location>
        <begin position="561"/>
        <end position="596"/>
    </location>
</feature>
<evidence type="ECO:0000259" key="8">
    <source>
        <dbReference type="PROSITE" id="PS51831"/>
    </source>
</evidence>
<feature type="region of interest" description="Disordered" evidence="6">
    <location>
        <begin position="61"/>
        <end position="100"/>
    </location>
</feature>
<accession>A0A6P4AT38</accession>
<dbReference type="FunCoup" id="A0A6P4AT38">
    <property type="interactions" value="1607"/>
</dbReference>
<evidence type="ECO:0000313" key="9">
    <source>
        <dbReference type="Proteomes" id="UP001652623"/>
    </source>
</evidence>
<sequence>MKKKKKKKIEKAGEGGGGGWWMWRSVELMNCSGCSLSGVAAHLNLNLNHNLNHNVQRQQQYPIGGIGNDSKSKSKRKLRFRLSNSKTTSSGSGRALEQSGAGGKMVVELVGTFNQLTQRMSANSPPSTSSSRILFKALKLSLPLLHALPLSPDGRSPLSKALSLALLLADHLRMDAEVISAALLRPVVEAGAISIAHVSTRLGTPIAHLLHESFRVSSKFPAVAAASHSNALMDVLDDDTASALRKFCLTYYDIRAVVLELALKLDTMRHLDCLPRYHQQMIALQVINIHAPLAHAILGSHFLSFELEDLSFRYLFPFSYLYLDTWLRSHHLRYHPSHSSSSPTHTTNNNNSELHPPLTLIDFYKDQLLRSLKADPLLASMVSHISVKGRYKSRYSTMKKLLRDGRKPEQVNDVLGLRVILETCTSQHFENGLQQQQQQDQLLGERACYRAREIIQSLWKEIPHRTKDYIANPKPNGYRSLHMAVDVSDDADGRTRPLMEIQVRTSEMDALADGGTASHSLYKGGLTDPEEAKRLKAIMMAAAELAALRLQDLPSPNHKGMEIDHRDRVFRLLDKNGDGRISIEELKEVMEELGAPGEDAREMMQLLDSNRDGSLSSDEFDMFQKQVEFMRNLEERDDEYKMMLNEKLEAAVDKSGLVELYEEDPVPGYELAN</sequence>
<dbReference type="RefSeq" id="XP_015900080.3">
    <property type="nucleotide sequence ID" value="XM_016044594.4"/>
</dbReference>
<dbReference type="GO" id="GO:0005525">
    <property type="term" value="F:GTP binding"/>
    <property type="evidence" value="ECO:0007669"/>
    <property type="project" value="UniProtKB-KW"/>
</dbReference>
<dbReference type="InterPro" id="IPR043519">
    <property type="entry name" value="NT_sf"/>
</dbReference>
<dbReference type="FunFam" id="1.10.238.10:FF:000287">
    <property type="entry name" value="Probable GTP diphosphokinase CRSH, chloroplastic"/>
    <property type="match status" value="1"/>
</dbReference>
<evidence type="ECO:0000256" key="5">
    <source>
        <dbReference type="ARBA" id="ARBA00023134"/>
    </source>
</evidence>
<dbReference type="PANTHER" id="PTHR21262:SF12">
    <property type="entry name" value="GTP DIPHOSPHOKINASE CRSH, CHLOROPLASTIC-RELATED"/>
    <property type="match status" value="1"/>
</dbReference>
<dbReference type="GO" id="GO:0015969">
    <property type="term" value="P:guanosine tetraphosphate metabolic process"/>
    <property type="evidence" value="ECO:0007669"/>
    <property type="project" value="InterPro"/>
</dbReference>
<evidence type="ECO:0000256" key="2">
    <source>
        <dbReference type="ARBA" id="ARBA00013251"/>
    </source>
</evidence>
<name>A0A6P4AT38_ZIZJJ</name>
<evidence type="ECO:0000259" key="7">
    <source>
        <dbReference type="PROSITE" id="PS50222"/>
    </source>
</evidence>
<dbReference type="GeneID" id="107433318"/>
<evidence type="ECO:0000313" key="10">
    <source>
        <dbReference type="RefSeq" id="XP_015900080.3"/>
    </source>
</evidence>
<dbReference type="SUPFAM" id="SSF81301">
    <property type="entry name" value="Nucleotidyltransferase"/>
    <property type="match status" value="1"/>
</dbReference>
<dbReference type="EC" id="2.7.6.5" evidence="2"/>
<protein>
    <recommendedName>
        <fullName evidence="2">GTP diphosphokinase</fullName>
        <ecNumber evidence="2">2.7.6.5</ecNumber>
    </recommendedName>
</protein>
<dbReference type="Gene3D" id="3.30.460.10">
    <property type="entry name" value="Beta Polymerase, domain 2"/>
    <property type="match status" value="1"/>
</dbReference>
<dbReference type="InterPro" id="IPR018247">
    <property type="entry name" value="EF_Hand_1_Ca_BS"/>
</dbReference>
<dbReference type="AlphaFoldDB" id="A0A6P4AT38"/>
<organism evidence="9 10">
    <name type="scientific">Ziziphus jujuba</name>
    <name type="common">Chinese jujube</name>
    <name type="synonym">Ziziphus sativa</name>
    <dbReference type="NCBI Taxonomy" id="326968"/>
    <lineage>
        <taxon>Eukaryota</taxon>
        <taxon>Viridiplantae</taxon>
        <taxon>Streptophyta</taxon>
        <taxon>Embryophyta</taxon>
        <taxon>Tracheophyta</taxon>
        <taxon>Spermatophyta</taxon>
        <taxon>Magnoliopsida</taxon>
        <taxon>eudicotyledons</taxon>
        <taxon>Gunneridae</taxon>
        <taxon>Pentapetalae</taxon>
        <taxon>rosids</taxon>
        <taxon>fabids</taxon>
        <taxon>Rosales</taxon>
        <taxon>Rhamnaceae</taxon>
        <taxon>Paliureae</taxon>
        <taxon>Ziziphus</taxon>
    </lineage>
</organism>
<keyword evidence="3" id="KW-0106">Calcium</keyword>
<keyword evidence="5" id="KW-0342">GTP-binding</keyword>
<keyword evidence="5" id="KW-0547">Nucleotide-binding</keyword>
<dbReference type="PROSITE" id="PS50222">
    <property type="entry name" value="EF_HAND_2"/>
    <property type="match status" value="2"/>
</dbReference>
<reference evidence="10" key="1">
    <citation type="submission" date="2025-08" db="UniProtKB">
        <authorList>
            <consortium name="RefSeq"/>
        </authorList>
    </citation>
    <scope>IDENTIFICATION</scope>
    <source>
        <tissue evidence="10">Seedling</tissue>
    </source>
</reference>
<dbReference type="Gene3D" id="1.10.238.10">
    <property type="entry name" value="EF-hand"/>
    <property type="match status" value="1"/>
</dbReference>
<dbReference type="InterPro" id="IPR006674">
    <property type="entry name" value="HD_domain"/>
</dbReference>
<dbReference type="GO" id="GO:0008728">
    <property type="term" value="F:GTP diphosphokinase activity"/>
    <property type="evidence" value="ECO:0007669"/>
    <property type="project" value="UniProtKB-EC"/>
</dbReference>
<evidence type="ECO:0000256" key="3">
    <source>
        <dbReference type="ARBA" id="ARBA00022837"/>
    </source>
</evidence>
<dbReference type="Gene3D" id="1.10.3210.10">
    <property type="entry name" value="Hypothetical protein af1432"/>
    <property type="match status" value="1"/>
</dbReference>
<comment type="similarity">
    <text evidence="1">Belongs to the RelA/SpoT family.</text>
</comment>
<gene>
    <name evidence="10" type="primary">LOC107433318</name>
</gene>
<dbReference type="SUPFAM" id="SSF47473">
    <property type="entry name" value="EF-hand"/>
    <property type="match status" value="1"/>
</dbReference>
<evidence type="ECO:0000256" key="1">
    <source>
        <dbReference type="ARBA" id="ARBA00007476"/>
    </source>
</evidence>
<dbReference type="GO" id="GO:0005509">
    <property type="term" value="F:calcium ion binding"/>
    <property type="evidence" value="ECO:0007669"/>
    <property type="project" value="InterPro"/>
</dbReference>
<dbReference type="Pfam" id="PF04607">
    <property type="entry name" value="RelA_SpoT"/>
    <property type="match status" value="1"/>
</dbReference>
<dbReference type="InterPro" id="IPR007685">
    <property type="entry name" value="RelA_SpoT"/>
</dbReference>
<feature type="domain" description="EF-hand" evidence="7">
    <location>
        <begin position="598"/>
        <end position="630"/>
    </location>
</feature>
<evidence type="ECO:0000256" key="6">
    <source>
        <dbReference type="SAM" id="MobiDB-lite"/>
    </source>
</evidence>
<dbReference type="InterPro" id="IPR011992">
    <property type="entry name" value="EF-hand-dom_pair"/>
</dbReference>
<proteinExistence type="inferred from homology"/>
<dbReference type="SMR" id="A0A6P4AT38"/>
<dbReference type="FunFam" id="3.30.460.10:FF:000025">
    <property type="entry name" value="probable GTP diphosphokinase CRSH, chloroplastic"/>
    <property type="match status" value="1"/>
</dbReference>
<evidence type="ECO:0000256" key="4">
    <source>
        <dbReference type="ARBA" id="ARBA00023016"/>
    </source>
</evidence>
<dbReference type="KEGG" id="zju:107433318"/>
<feature type="domain" description="HD" evidence="8">
    <location>
        <begin position="157"/>
        <end position="268"/>
    </location>
</feature>
<dbReference type="PANTHER" id="PTHR21262">
    <property type="entry name" value="GUANOSINE-3',5'-BIS DIPHOSPHATE 3'-PYROPHOSPHOHYDROLASE"/>
    <property type="match status" value="1"/>
</dbReference>
<dbReference type="Pfam" id="PF13328">
    <property type="entry name" value="HD_4"/>
    <property type="match status" value="1"/>
</dbReference>
<dbReference type="Proteomes" id="UP001652623">
    <property type="component" value="Chromosome 11"/>
</dbReference>
<dbReference type="SMART" id="SM00054">
    <property type="entry name" value="EFh"/>
    <property type="match status" value="2"/>
</dbReference>
<dbReference type="SMART" id="SM00954">
    <property type="entry name" value="RelA_SpoT"/>
    <property type="match status" value="1"/>
</dbReference>
<dbReference type="CDD" id="cd05399">
    <property type="entry name" value="NT_Rel-Spo_like"/>
    <property type="match status" value="1"/>
</dbReference>
<dbReference type="PROSITE" id="PS51831">
    <property type="entry name" value="HD"/>
    <property type="match status" value="1"/>
</dbReference>
<dbReference type="PROSITE" id="PS00018">
    <property type="entry name" value="EF_HAND_1"/>
    <property type="match status" value="2"/>
</dbReference>
<dbReference type="Pfam" id="PF13499">
    <property type="entry name" value="EF-hand_7"/>
    <property type="match status" value="1"/>
</dbReference>
<keyword evidence="9" id="KW-1185">Reference proteome</keyword>
<dbReference type="InParanoid" id="A0A6P4AT38"/>
<dbReference type="SUPFAM" id="SSF109604">
    <property type="entry name" value="HD-domain/PDEase-like"/>
    <property type="match status" value="1"/>
</dbReference>